<gene>
    <name evidence="1" type="ORF">RM538_11970</name>
</gene>
<name>A0ABU2YG10_9FLAO</name>
<dbReference type="EMBL" id="JAVRHZ010000008">
    <property type="protein sequence ID" value="MDT0556725.1"/>
    <property type="molecule type" value="Genomic_DNA"/>
</dbReference>
<keyword evidence="2" id="KW-1185">Reference proteome</keyword>
<evidence type="ECO:0000313" key="1">
    <source>
        <dbReference type="EMBL" id="MDT0556725.1"/>
    </source>
</evidence>
<dbReference type="Proteomes" id="UP001254488">
    <property type="component" value="Unassembled WGS sequence"/>
</dbReference>
<comment type="caution">
    <text evidence="1">The sequence shown here is derived from an EMBL/GenBank/DDBJ whole genome shotgun (WGS) entry which is preliminary data.</text>
</comment>
<proteinExistence type="predicted"/>
<organism evidence="1 2">
    <name type="scientific">Patiriisocius hiemis</name>
    <dbReference type="NCBI Taxonomy" id="3075604"/>
    <lineage>
        <taxon>Bacteria</taxon>
        <taxon>Pseudomonadati</taxon>
        <taxon>Bacteroidota</taxon>
        <taxon>Flavobacteriia</taxon>
        <taxon>Flavobacteriales</taxon>
        <taxon>Flavobacteriaceae</taxon>
        <taxon>Patiriisocius</taxon>
    </lineage>
</organism>
<accession>A0ABU2YG10</accession>
<reference evidence="1 2" key="1">
    <citation type="submission" date="2023-09" db="EMBL/GenBank/DDBJ databases">
        <authorList>
            <person name="Rey-Velasco X."/>
        </authorList>
    </citation>
    <scope>NUCLEOTIDE SEQUENCE [LARGE SCALE GENOMIC DNA]</scope>
    <source>
        <strain evidence="1 2">W242</strain>
    </source>
</reference>
<evidence type="ECO:0000313" key="2">
    <source>
        <dbReference type="Proteomes" id="UP001254488"/>
    </source>
</evidence>
<protein>
    <submittedName>
        <fullName evidence="1">Uncharacterized protein</fullName>
    </submittedName>
</protein>
<sequence>MKPKIIGTIINWPLVKIRATIEMKNRSKFFLLSLVINKIPLVTPIKKKAYDNDSEVTLFAISKGGNRGNIKTKNKRILGRSLNLNSLENVLSVV</sequence>
<dbReference type="RefSeq" id="WP_311333676.1">
    <property type="nucleotide sequence ID" value="NZ_JAVRHZ010000008.1"/>
</dbReference>